<sequence>MMLRRAAAFSCAPFSHKAHVRSMGYPLAKQKLIVRMAQQLHDPTKSKHTVVPSVFSIPATPDWPRDAHGKNVDVSVFRTAHRRGIVDADVVAALDAVGFVWDLKFHRWSNTLLALEVYNSLHGDVVVPQNYIVPANDPSWPKELWTLRLGTTVSRLRLHAARLDDEQTAQLNAIGFVWDAMEHVWQVNLEALQIYYRLHGHVRVLRHCTIPDDDHWPVHCRGIKIGLVVNNIRSREADYSAARKAQLDALGFEWTPSLVTQRR</sequence>
<accession>A0A485LE46</accession>
<evidence type="ECO:0000259" key="1">
    <source>
        <dbReference type="Pfam" id="PF03457"/>
    </source>
</evidence>
<evidence type="ECO:0000313" key="4">
    <source>
        <dbReference type="Proteomes" id="UP000332933"/>
    </source>
</evidence>
<protein>
    <submittedName>
        <fullName evidence="3">Aste57867_19846 protein</fullName>
    </submittedName>
</protein>
<organism evidence="3 4">
    <name type="scientific">Aphanomyces stellatus</name>
    <dbReference type="NCBI Taxonomy" id="120398"/>
    <lineage>
        <taxon>Eukaryota</taxon>
        <taxon>Sar</taxon>
        <taxon>Stramenopiles</taxon>
        <taxon>Oomycota</taxon>
        <taxon>Saprolegniomycetes</taxon>
        <taxon>Saprolegniales</taxon>
        <taxon>Verrucalvaceae</taxon>
        <taxon>Aphanomyces</taxon>
    </lineage>
</organism>
<dbReference type="PANTHER" id="PTHR37066:SF1">
    <property type="entry name" value="LNS2_PITP DOMAIN-CONTAINING PROTEIN"/>
    <property type="match status" value="1"/>
</dbReference>
<dbReference type="OrthoDB" id="61841at2759"/>
<dbReference type="PANTHER" id="PTHR37066">
    <property type="entry name" value="HELICASE-ASSOCIATED"/>
    <property type="match status" value="1"/>
</dbReference>
<feature type="domain" description="Helicase-associated" evidence="1">
    <location>
        <begin position="106"/>
        <end position="176"/>
    </location>
</feature>
<dbReference type="AlphaFoldDB" id="A0A485LE46"/>
<proteinExistence type="predicted"/>
<evidence type="ECO:0000313" key="2">
    <source>
        <dbReference type="EMBL" id="KAF0688556.1"/>
    </source>
</evidence>
<dbReference type="Proteomes" id="UP000332933">
    <property type="component" value="Unassembled WGS sequence"/>
</dbReference>
<reference evidence="3 4" key="1">
    <citation type="submission" date="2019-03" db="EMBL/GenBank/DDBJ databases">
        <authorList>
            <person name="Gaulin E."/>
            <person name="Dumas B."/>
        </authorList>
    </citation>
    <scope>NUCLEOTIDE SEQUENCE [LARGE SCALE GENOMIC DNA]</scope>
    <source>
        <strain evidence="3">CBS 568.67</strain>
    </source>
</reference>
<gene>
    <name evidence="3" type="primary">Aste57867_19846</name>
    <name evidence="2" type="ORF">As57867_019781</name>
    <name evidence="3" type="ORF">ASTE57867_19846</name>
</gene>
<keyword evidence="4" id="KW-1185">Reference proteome</keyword>
<evidence type="ECO:0000313" key="3">
    <source>
        <dbReference type="EMBL" id="VFT96544.1"/>
    </source>
</evidence>
<dbReference type="EMBL" id="VJMH01006716">
    <property type="protein sequence ID" value="KAF0688556.1"/>
    <property type="molecule type" value="Genomic_DNA"/>
</dbReference>
<reference evidence="2" key="2">
    <citation type="submission" date="2019-06" db="EMBL/GenBank/DDBJ databases">
        <title>Genomics analysis of Aphanomyces spp. identifies a new class of oomycete effector associated with host adaptation.</title>
        <authorList>
            <person name="Gaulin E."/>
        </authorList>
    </citation>
    <scope>NUCLEOTIDE SEQUENCE</scope>
    <source>
        <strain evidence="2">CBS 578.67</strain>
    </source>
</reference>
<dbReference type="Pfam" id="PF03457">
    <property type="entry name" value="HA"/>
    <property type="match status" value="2"/>
</dbReference>
<dbReference type="InterPro" id="IPR005114">
    <property type="entry name" value="Helicase_assoc"/>
</dbReference>
<name>A0A485LE46_9STRA</name>
<dbReference type="EMBL" id="CAADRA010006739">
    <property type="protein sequence ID" value="VFT96544.1"/>
    <property type="molecule type" value="Genomic_DNA"/>
</dbReference>
<feature type="domain" description="Helicase-associated" evidence="1">
    <location>
        <begin position="182"/>
        <end position="252"/>
    </location>
</feature>